<organism evidence="2">
    <name type="scientific">Arundo donax</name>
    <name type="common">Giant reed</name>
    <name type="synonym">Donax arundinaceus</name>
    <dbReference type="NCBI Taxonomy" id="35708"/>
    <lineage>
        <taxon>Eukaryota</taxon>
        <taxon>Viridiplantae</taxon>
        <taxon>Streptophyta</taxon>
        <taxon>Embryophyta</taxon>
        <taxon>Tracheophyta</taxon>
        <taxon>Spermatophyta</taxon>
        <taxon>Magnoliopsida</taxon>
        <taxon>Liliopsida</taxon>
        <taxon>Poales</taxon>
        <taxon>Poaceae</taxon>
        <taxon>PACMAD clade</taxon>
        <taxon>Arundinoideae</taxon>
        <taxon>Arundineae</taxon>
        <taxon>Arundo</taxon>
    </lineage>
</organism>
<sequence length="30" mass="3074">MSSGISAPKSLERCGGSSKGNNSGFQEEDN</sequence>
<protein>
    <submittedName>
        <fullName evidence="2">Uncharacterized protein</fullName>
    </submittedName>
</protein>
<proteinExistence type="predicted"/>
<reference evidence="2" key="2">
    <citation type="journal article" date="2015" name="Data Brief">
        <title>Shoot transcriptome of the giant reed, Arundo donax.</title>
        <authorList>
            <person name="Barrero R.A."/>
            <person name="Guerrero F.D."/>
            <person name="Moolhuijzen P."/>
            <person name="Goolsby J.A."/>
            <person name="Tidwell J."/>
            <person name="Bellgard S.E."/>
            <person name="Bellgard M.I."/>
        </authorList>
    </citation>
    <scope>NUCLEOTIDE SEQUENCE</scope>
    <source>
        <tissue evidence="2">Shoot tissue taken approximately 20 cm above the soil surface</tissue>
    </source>
</reference>
<dbReference type="AlphaFoldDB" id="A0A0A9H835"/>
<feature type="compositionally biased region" description="Polar residues" evidence="1">
    <location>
        <begin position="19"/>
        <end position="30"/>
    </location>
</feature>
<reference evidence="2" key="1">
    <citation type="submission" date="2014-09" db="EMBL/GenBank/DDBJ databases">
        <authorList>
            <person name="Magalhaes I.L.F."/>
            <person name="Oliveira U."/>
            <person name="Santos F.R."/>
            <person name="Vidigal T.H.D.A."/>
            <person name="Brescovit A.D."/>
            <person name="Santos A.J."/>
        </authorList>
    </citation>
    <scope>NUCLEOTIDE SEQUENCE</scope>
    <source>
        <tissue evidence="2">Shoot tissue taken approximately 20 cm above the soil surface</tissue>
    </source>
</reference>
<accession>A0A0A9H835</accession>
<dbReference type="EMBL" id="GBRH01166890">
    <property type="protein sequence ID" value="JAE31006.1"/>
    <property type="molecule type" value="Transcribed_RNA"/>
</dbReference>
<evidence type="ECO:0000256" key="1">
    <source>
        <dbReference type="SAM" id="MobiDB-lite"/>
    </source>
</evidence>
<evidence type="ECO:0000313" key="2">
    <source>
        <dbReference type="EMBL" id="JAE31006.1"/>
    </source>
</evidence>
<name>A0A0A9H835_ARUDO</name>
<feature type="region of interest" description="Disordered" evidence="1">
    <location>
        <begin position="1"/>
        <end position="30"/>
    </location>
</feature>